<sequence length="85" mass="9739">MEGKTLPDEKGKDFENAELLVLRTLKEDSTRGQYYDHADFFNSLYRNFPVPSGEESSTFRKELIDNFLVDIQLPPGGYSGEAFKK</sequence>
<feature type="non-terminal residue" evidence="1">
    <location>
        <position position="85"/>
    </location>
</feature>
<gene>
    <name evidence="1" type="ORF">METZ01_LOCUS351886</name>
</gene>
<evidence type="ECO:0000313" key="1">
    <source>
        <dbReference type="EMBL" id="SVC99032.1"/>
    </source>
</evidence>
<protein>
    <submittedName>
        <fullName evidence="1">Uncharacterized protein</fullName>
    </submittedName>
</protein>
<dbReference type="AlphaFoldDB" id="A0A382RP37"/>
<name>A0A382RP37_9ZZZZ</name>
<reference evidence="1" key="1">
    <citation type="submission" date="2018-05" db="EMBL/GenBank/DDBJ databases">
        <authorList>
            <person name="Lanie J.A."/>
            <person name="Ng W.-L."/>
            <person name="Kazmierczak K.M."/>
            <person name="Andrzejewski T.M."/>
            <person name="Davidsen T.M."/>
            <person name="Wayne K.J."/>
            <person name="Tettelin H."/>
            <person name="Glass J.I."/>
            <person name="Rusch D."/>
            <person name="Podicherti R."/>
            <person name="Tsui H.-C.T."/>
            <person name="Winkler M.E."/>
        </authorList>
    </citation>
    <scope>NUCLEOTIDE SEQUENCE</scope>
</reference>
<dbReference type="EMBL" id="UINC01122918">
    <property type="protein sequence ID" value="SVC99032.1"/>
    <property type="molecule type" value="Genomic_DNA"/>
</dbReference>
<proteinExistence type="predicted"/>
<organism evidence="1">
    <name type="scientific">marine metagenome</name>
    <dbReference type="NCBI Taxonomy" id="408172"/>
    <lineage>
        <taxon>unclassified sequences</taxon>
        <taxon>metagenomes</taxon>
        <taxon>ecological metagenomes</taxon>
    </lineage>
</organism>
<accession>A0A382RP37</accession>